<dbReference type="Pfam" id="PF02836">
    <property type="entry name" value="Glyco_hydro_2_C"/>
    <property type="match status" value="1"/>
</dbReference>
<dbReference type="InterPro" id="IPR006102">
    <property type="entry name" value="Ig-like_GH2"/>
</dbReference>
<feature type="region of interest" description="Disordered" evidence="4">
    <location>
        <begin position="1"/>
        <end position="21"/>
    </location>
</feature>
<organism evidence="7 8">
    <name type="scientific">Pauljensenia hongkongensis</name>
    <dbReference type="NCBI Taxonomy" id="178339"/>
    <lineage>
        <taxon>Bacteria</taxon>
        <taxon>Bacillati</taxon>
        <taxon>Actinomycetota</taxon>
        <taxon>Actinomycetes</taxon>
        <taxon>Actinomycetales</taxon>
        <taxon>Actinomycetaceae</taxon>
        <taxon>Pauljensenia</taxon>
    </lineage>
</organism>
<evidence type="ECO:0000256" key="2">
    <source>
        <dbReference type="ARBA" id="ARBA00022801"/>
    </source>
</evidence>
<dbReference type="Gene3D" id="2.60.120.260">
    <property type="entry name" value="Galactose-binding domain-like"/>
    <property type="match status" value="1"/>
</dbReference>
<evidence type="ECO:0000313" key="7">
    <source>
        <dbReference type="EMBL" id="AOS46504.1"/>
    </source>
</evidence>
<evidence type="ECO:0000313" key="8">
    <source>
        <dbReference type="Proteomes" id="UP000095214"/>
    </source>
</evidence>
<protein>
    <submittedName>
        <fullName evidence="7">Glycosyl transferase family 2</fullName>
    </submittedName>
</protein>
<dbReference type="SUPFAM" id="SSF51445">
    <property type="entry name" value="(Trans)glycosidases"/>
    <property type="match status" value="1"/>
</dbReference>
<feature type="domain" description="Glycoside hydrolase family 2 catalytic" evidence="6">
    <location>
        <begin position="331"/>
        <end position="471"/>
    </location>
</feature>
<dbReference type="PANTHER" id="PTHR42732">
    <property type="entry name" value="BETA-GALACTOSIDASE"/>
    <property type="match status" value="1"/>
</dbReference>
<comment type="similarity">
    <text evidence="1">Belongs to the glycosyl hydrolase 2 family.</text>
</comment>
<dbReference type="Proteomes" id="UP000095214">
    <property type="component" value="Chromosome"/>
</dbReference>
<evidence type="ECO:0000256" key="1">
    <source>
        <dbReference type="ARBA" id="ARBA00007401"/>
    </source>
</evidence>
<feature type="domain" description="Glycoside hydrolase family 2 immunoglobulin-like beta-sandwich" evidence="5">
    <location>
        <begin position="211"/>
        <end position="286"/>
    </location>
</feature>
<reference evidence="7 8" key="1">
    <citation type="submission" date="2016-09" db="EMBL/GenBank/DDBJ databases">
        <title>Complete genome sequence of Actinomyces hongkongensis HKU8.</title>
        <authorList>
            <person name="Gao Y.-X."/>
            <person name="Zhou Y.-Y."/>
            <person name="Xie Y."/>
            <person name="Wang M."/>
            <person name="Wang S.-J."/>
            <person name="Shen S.-G."/>
        </authorList>
    </citation>
    <scope>NUCLEOTIDE SEQUENCE [LARGE SCALE GENOMIC DNA]</scope>
    <source>
        <strain evidence="7 8">HKU8</strain>
    </source>
</reference>
<dbReference type="SUPFAM" id="SSF49785">
    <property type="entry name" value="Galactose-binding domain-like"/>
    <property type="match status" value="1"/>
</dbReference>
<sequence>MSDDATRPAGPGLVTPWGEDLGDAPLPEYPRPMLVRPQWRSLNGWWRYAVVGRRAAQGAESPVDAWQGRIRVPFAVETRASGAARPLGPDELLCYEQDIVVPGQWRGGRVAVVFEAVDHECRVFADGEPIGSHTGGYCPFRVELPDTGRARVRLRVEVADATDTTDQQRGKQSLEPGGIWYTATSGIWQTVWMEPLPDRAITRVLTRTRPDLATVDVRILAEGGPRPVTITISDQEGAVVRASGTTGAPIAVRIPSARPWSPGDPHLYSLVADTGADRVESYFGVRTVAVSAPEGGGAARVLLNGAPVLVNAPLWQGYWPESGLTAPSGAAVEHDLLALKGMGFNGVRVHVKVESRRFYALADRIGMMVVQDGVSGGRAPASIRQSGLIQATGFTWPDTGRALLRRTGRATAASRRAFLEEWSRTVRLLQAHPSVVIWVPFNEGWGQFGARRVLELTRRIDPTRPVDAASGWFDQGCGDFRSRHRYVLALVAPPANDGRAFYLSEFGGHNLPVEGHLHSSGQPYGYSFHRDRAALEAALVRLYERELIPLAARGLAACTYTQVSDVESETNGLMTYDRRVTKVDPLVMRRLNHALEEGFQAPATTW</sequence>
<dbReference type="InterPro" id="IPR013783">
    <property type="entry name" value="Ig-like_fold"/>
</dbReference>
<dbReference type="KEGG" id="phon:BH719_00140"/>
<dbReference type="AlphaFoldDB" id="A0A1D8B056"/>
<accession>A0A1D8B056</accession>
<dbReference type="PANTHER" id="PTHR42732:SF2">
    <property type="entry name" value="BETA-MANNOSIDASE"/>
    <property type="match status" value="1"/>
</dbReference>
<dbReference type="InterPro" id="IPR017853">
    <property type="entry name" value="GH"/>
</dbReference>
<dbReference type="InterPro" id="IPR036156">
    <property type="entry name" value="Beta-gal/glucu_dom_sf"/>
</dbReference>
<dbReference type="InterPro" id="IPR008979">
    <property type="entry name" value="Galactose-bd-like_sf"/>
</dbReference>
<dbReference type="Gene3D" id="2.60.40.10">
    <property type="entry name" value="Immunoglobulins"/>
    <property type="match status" value="1"/>
</dbReference>
<proteinExistence type="inferred from homology"/>
<keyword evidence="3" id="KW-0326">Glycosidase</keyword>
<dbReference type="InterPro" id="IPR006103">
    <property type="entry name" value="Glyco_hydro_2_cat"/>
</dbReference>
<dbReference type="SUPFAM" id="SSF49303">
    <property type="entry name" value="beta-Galactosidase/glucuronidase domain"/>
    <property type="match status" value="1"/>
</dbReference>
<evidence type="ECO:0000259" key="5">
    <source>
        <dbReference type="Pfam" id="PF00703"/>
    </source>
</evidence>
<keyword evidence="7" id="KW-0808">Transferase</keyword>
<dbReference type="EMBL" id="CP017298">
    <property type="protein sequence ID" value="AOS46504.1"/>
    <property type="molecule type" value="Genomic_DNA"/>
</dbReference>
<dbReference type="OrthoDB" id="9762066at2"/>
<evidence type="ECO:0000256" key="3">
    <source>
        <dbReference type="ARBA" id="ARBA00023295"/>
    </source>
</evidence>
<dbReference type="GO" id="GO:0005975">
    <property type="term" value="P:carbohydrate metabolic process"/>
    <property type="evidence" value="ECO:0007669"/>
    <property type="project" value="InterPro"/>
</dbReference>
<dbReference type="GO" id="GO:0004553">
    <property type="term" value="F:hydrolase activity, hydrolyzing O-glycosyl compounds"/>
    <property type="evidence" value="ECO:0007669"/>
    <property type="project" value="InterPro"/>
</dbReference>
<dbReference type="Pfam" id="PF00703">
    <property type="entry name" value="Glyco_hydro_2"/>
    <property type="match status" value="1"/>
</dbReference>
<dbReference type="STRING" id="178339.BH719_00140"/>
<dbReference type="InterPro" id="IPR051913">
    <property type="entry name" value="GH2_Domain-Containing"/>
</dbReference>
<dbReference type="Gene3D" id="3.20.20.80">
    <property type="entry name" value="Glycosidases"/>
    <property type="match status" value="1"/>
</dbReference>
<dbReference type="RefSeq" id="WP_009399680.1">
    <property type="nucleotide sequence ID" value="NZ_CP017298.1"/>
</dbReference>
<evidence type="ECO:0000256" key="4">
    <source>
        <dbReference type="SAM" id="MobiDB-lite"/>
    </source>
</evidence>
<evidence type="ECO:0000259" key="6">
    <source>
        <dbReference type="Pfam" id="PF02836"/>
    </source>
</evidence>
<gene>
    <name evidence="7" type="ORF">BH719_00140</name>
</gene>
<keyword evidence="2" id="KW-0378">Hydrolase</keyword>
<dbReference type="GO" id="GO:0016740">
    <property type="term" value="F:transferase activity"/>
    <property type="evidence" value="ECO:0007669"/>
    <property type="project" value="UniProtKB-KW"/>
</dbReference>
<keyword evidence="8" id="KW-1185">Reference proteome</keyword>
<name>A0A1D8B056_9ACTO</name>